<keyword evidence="1" id="KW-1133">Transmembrane helix</keyword>
<evidence type="ECO:0000313" key="3">
    <source>
        <dbReference type="Proteomes" id="UP000814158"/>
    </source>
</evidence>
<organism evidence="2 3">
    <name type="scientific">Pseudomonas salomonii</name>
    <dbReference type="NCBI Taxonomy" id="191391"/>
    <lineage>
        <taxon>Bacteria</taxon>
        <taxon>Pseudomonadati</taxon>
        <taxon>Pseudomonadota</taxon>
        <taxon>Gammaproteobacteria</taxon>
        <taxon>Pseudomonadales</taxon>
        <taxon>Pseudomonadaceae</taxon>
        <taxon>Pseudomonas</taxon>
    </lineage>
</organism>
<proteinExistence type="predicted"/>
<keyword evidence="3" id="KW-1185">Reference proteome</keyword>
<evidence type="ECO:0000313" key="2">
    <source>
        <dbReference type="EMBL" id="MCF5545383.1"/>
    </source>
</evidence>
<dbReference type="RefSeq" id="WP_236370993.1">
    <property type="nucleotide sequence ID" value="NZ_WKAT01000020.1"/>
</dbReference>
<dbReference type="Proteomes" id="UP000814158">
    <property type="component" value="Unassembled WGS sequence"/>
</dbReference>
<keyword evidence="1" id="KW-0812">Transmembrane</keyword>
<comment type="caution">
    <text evidence="2">The sequence shown here is derived from an EMBL/GenBank/DDBJ whole genome shotgun (WGS) entry which is preliminary data.</text>
</comment>
<reference evidence="2 3" key="1">
    <citation type="submission" date="2019-11" db="EMBL/GenBank/DDBJ databases">
        <title>Epiphytic Pseudomonas syringae from cherry orchards.</title>
        <authorList>
            <person name="Hulin M.T."/>
        </authorList>
    </citation>
    <scope>NUCLEOTIDE SEQUENCE [LARGE SCALE GENOMIC DNA]</scope>
    <source>
        <strain evidence="2 3">PA-3-2A</strain>
    </source>
</reference>
<feature type="transmembrane region" description="Helical" evidence="1">
    <location>
        <begin position="289"/>
        <end position="311"/>
    </location>
</feature>
<feature type="transmembrane region" description="Helical" evidence="1">
    <location>
        <begin position="252"/>
        <end position="269"/>
    </location>
</feature>
<dbReference type="EMBL" id="WKAT01000020">
    <property type="protein sequence ID" value="MCF5545383.1"/>
    <property type="molecule type" value="Genomic_DNA"/>
</dbReference>
<evidence type="ECO:0000256" key="1">
    <source>
        <dbReference type="SAM" id="Phobius"/>
    </source>
</evidence>
<protein>
    <submittedName>
        <fullName evidence="2">Uncharacterized protein</fullName>
    </submittedName>
</protein>
<name>A0ABS9GI14_9PSED</name>
<sequence length="418" mass="45483">MNDAKIALLAELEAIENAITAHFPAGQAVNVAQPNWTFPGVTLEDLISPLSELKNSLSNKLGDDLGDHEQILQSFLLRFVSLRTHTVPQLWANAGQAVSAYFITMDAFKRVLAPLLKVEDGAGLMGAVQITARQLRAVETRVRDLMARSQDLGSTIDRIEAANDAALQLPEDLESLQEGRDRVRTLIAEAEKDRLHVFSAREAVEGVQRDLSQVVLDTAEVVKKADAAYSAATSQGLAAAFAERSKDLGNSMLIWVLALLSSLACASFFGSTQLVRLSELIKTPGASDAAIAVNLLLSVLSVGAPVWFAWLSTKQVGQRFRLSEDYAFKASVSKAYEGYRREAASIDPNLQVQLLKSALARLDEQPLRFVEPETHGSPWQEALSSDLLKEAAKSIPNFSTHLTAFVSGLLTREKTKSD</sequence>
<keyword evidence="1" id="KW-0472">Membrane</keyword>
<accession>A0ABS9GI14</accession>
<gene>
    <name evidence="2" type="ORF">GIV68_11605</name>
</gene>